<feature type="domain" description="HIG1" evidence="8">
    <location>
        <begin position="1"/>
        <end position="87"/>
    </location>
</feature>
<evidence type="ECO:0000313" key="10">
    <source>
        <dbReference type="Proteomes" id="UP001050691"/>
    </source>
</evidence>
<reference evidence="9" key="1">
    <citation type="submission" date="2021-10" db="EMBL/GenBank/DDBJ databases">
        <title>De novo Genome Assembly of Clathrus columnatus (Basidiomycota, Fungi) Using Illumina and Nanopore Sequence Data.</title>
        <authorList>
            <person name="Ogiso-Tanaka E."/>
            <person name="Itagaki H."/>
            <person name="Hosoya T."/>
            <person name="Hosaka K."/>
        </authorList>
    </citation>
    <scope>NUCLEOTIDE SEQUENCE</scope>
    <source>
        <strain evidence="9">MO-923</strain>
    </source>
</reference>
<feature type="region of interest" description="Disordered" evidence="6">
    <location>
        <begin position="82"/>
        <end position="110"/>
    </location>
</feature>
<evidence type="ECO:0000256" key="5">
    <source>
        <dbReference type="ARBA" id="ARBA00023136"/>
    </source>
</evidence>
<dbReference type="Proteomes" id="UP001050691">
    <property type="component" value="Unassembled WGS sequence"/>
</dbReference>
<comment type="subcellular location">
    <subcellularLocation>
        <location evidence="1">Mitochondrion membrane</location>
    </subcellularLocation>
</comment>
<dbReference type="PANTHER" id="PTHR12297:SF3">
    <property type="entry name" value="HIG1 DOMAIN FAMILY MEMBER 1A"/>
    <property type="match status" value="1"/>
</dbReference>
<sequence length="147" mass="16953">MDTHTPTYETTWAKYSRKFKEQPLIPLGVLATCVAFAGASRQMRAGNKESFNRWLRFRVIAQGFTVAAAVVGGWQLAQERKEARRVVPPHGASDSDAPRIDEIGLRREKEEAERRRFEARLKEAEEAHRIEVEVEKRMKQMKEKGQE</sequence>
<dbReference type="GO" id="GO:0031966">
    <property type="term" value="C:mitochondrial membrane"/>
    <property type="evidence" value="ECO:0007669"/>
    <property type="project" value="UniProtKB-SubCell"/>
</dbReference>
<evidence type="ECO:0000256" key="1">
    <source>
        <dbReference type="ARBA" id="ARBA00004325"/>
    </source>
</evidence>
<evidence type="ECO:0000256" key="2">
    <source>
        <dbReference type="ARBA" id="ARBA00022692"/>
    </source>
</evidence>
<evidence type="ECO:0000313" key="9">
    <source>
        <dbReference type="EMBL" id="GJJ10501.1"/>
    </source>
</evidence>
<dbReference type="PROSITE" id="PS51503">
    <property type="entry name" value="HIG1"/>
    <property type="match status" value="1"/>
</dbReference>
<dbReference type="Pfam" id="PF04588">
    <property type="entry name" value="HIG_1_N"/>
    <property type="match status" value="1"/>
</dbReference>
<keyword evidence="3 7" id="KW-1133">Transmembrane helix</keyword>
<feature type="compositionally biased region" description="Basic and acidic residues" evidence="6">
    <location>
        <begin position="96"/>
        <end position="110"/>
    </location>
</feature>
<organism evidence="9 10">
    <name type="scientific">Clathrus columnatus</name>
    <dbReference type="NCBI Taxonomy" id="1419009"/>
    <lineage>
        <taxon>Eukaryota</taxon>
        <taxon>Fungi</taxon>
        <taxon>Dikarya</taxon>
        <taxon>Basidiomycota</taxon>
        <taxon>Agaricomycotina</taxon>
        <taxon>Agaricomycetes</taxon>
        <taxon>Phallomycetidae</taxon>
        <taxon>Phallales</taxon>
        <taxon>Clathraceae</taxon>
        <taxon>Clathrus</taxon>
    </lineage>
</organism>
<evidence type="ECO:0000256" key="7">
    <source>
        <dbReference type="SAM" id="Phobius"/>
    </source>
</evidence>
<feature type="transmembrane region" description="Helical" evidence="7">
    <location>
        <begin position="55"/>
        <end position="77"/>
    </location>
</feature>
<dbReference type="GO" id="GO:0097250">
    <property type="term" value="P:mitochondrial respirasome assembly"/>
    <property type="evidence" value="ECO:0007669"/>
    <property type="project" value="TreeGrafter"/>
</dbReference>
<evidence type="ECO:0000256" key="3">
    <source>
        <dbReference type="ARBA" id="ARBA00022989"/>
    </source>
</evidence>
<accession>A0AAV5A799</accession>
<comment type="caution">
    <text evidence="9">The sequence shown here is derived from an EMBL/GenBank/DDBJ whole genome shotgun (WGS) entry which is preliminary data.</text>
</comment>
<feature type="transmembrane region" description="Helical" evidence="7">
    <location>
        <begin position="24"/>
        <end position="43"/>
    </location>
</feature>
<dbReference type="PANTHER" id="PTHR12297">
    <property type="entry name" value="HYPOXIA-INDUCBILE GENE 1 HIG1 -RELATED"/>
    <property type="match status" value="1"/>
</dbReference>
<evidence type="ECO:0000256" key="6">
    <source>
        <dbReference type="SAM" id="MobiDB-lite"/>
    </source>
</evidence>
<dbReference type="AlphaFoldDB" id="A0AAV5A799"/>
<dbReference type="InterPro" id="IPR007667">
    <property type="entry name" value="Hypoxia_induced_domain"/>
</dbReference>
<gene>
    <name evidence="9" type="ORF">Clacol_004727</name>
</gene>
<keyword evidence="5 7" id="KW-0472">Membrane</keyword>
<dbReference type="EMBL" id="BPWL01000005">
    <property type="protein sequence ID" value="GJJ10501.1"/>
    <property type="molecule type" value="Genomic_DNA"/>
</dbReference>
<dbReference type="Gene3D" id="6.10.140.1320">
    <property type="match status" value="1"/>
</dbReference>
<evidence type="ECO:0000256" key="4">
    <source>
        <dbReference type="ARBA" id="ARBA00023128"/>
    </source>
</evidence>
<proteinExistence type="predicted"/>
<keyword evidence="10" id="KW-1185">Reference proteome</keyword>
<keyword evidence="2 7" id="KW-0812">Transmembrane</keyword>
<keyword evidence="4" id="KW-0496">Mitochondrion</keyword>
<dbReference type="InterPro" id="IPR050355">
    <property type="entry name" value="RCF1"/>
</dbReference>
<evidence type="ECO:0000259" key="8">
    <source>
        <dbReference type="PROSITE" id="PS51503"/>
    </source>
</evidence>
<protein>
    <recommendedName>
        <fullName evidence="8">HIG1 domain-containing protein</fullName>
    </recommendedName>
</protein>
<name>A0AAV5A799_9AGAM</name>